<feature type="compositionally biased region" description="Basic residues" evidence="1">
    <location>
        <begin position="18"/>
        <end position="27"/>
    </location>
</feature>
<keyword evidence="3" id="KW-1185">Reference proteome</keyword>
<feature type="region of interest" description="Disordered" evidence="1">
    <location>
        <begin position="1"/>
        <end position="44"/>
    </location>
</feature>
<sequence>MTSSVTSSSRKNQLGSLHSRRKMKRRRSENSADGLVGDDVIGDVIQSQDTVQSADAIWR</sequence>
<reference evidence="2 3" key="1">
    <citation type="journal article" date="2015" name="Proc. Natl. Acad. Sci. U.S.A.">
        <title>The resurrection genome of Boea hygrometrica: A blueprint for survival of dehydration.</title>
        <authorList>
            <person name="Xiao L."/>
            <person name="Yang G."/>
            <person name="Zhang L."/>
            <person name="Yang X."/>
            <person name="Zhao S."/>
            <person name="Ji Z."/>
            <person name="Zhou Q."/>
            <person name="Hu M."/>
            <person name="Wang Y."/>
            <person name="Chen M."/>
            <person name="Xu Y."/>
            <person name="Jin H."/>
            <person name="Xiao X."/>
            <person name="Hu G."/>
            <person name="Bao F."/>
            <person name="Hu Y."/>
            <person name="Wan P."/>
            <person name="Li L."/>
            <person name="Deng X."/>
            <person name="Kuang T."/>
            <person name="Xiang C."/>
            <person name="Zhu J.K."/>
            <person name="Oliver M.J."/>
            <person name="He Y."/>
        </authorList>
    </citation>
    <scope>NUCLEOTIDE SEQUENCE [LARGE SCALE GENOMIC DNA]</scope>
    <source>
        <strain evidence="3">cv. XS01</strain>
    </source>
</reference>
<evidence type="ECO:0000256" key="1">
    <source>
        <dbReference type="SAM" id="MobiDB-lite"/>
    </source>
</evidence>
<proteinExistence type="predicted"/>
<name>A0A2Z6ZQB3_9LAMI</name>
<protein>
    <submittedName>
        <fullName evidence="2">Uncharacterized protein</fullName>
    </submittedName>
</protein>
<organism evidence="2 3">
    <name type="scientific">Dorcoceras hygrometricum</name>
    <dbReference type="NCBI Taxonomy" id="472368"/>
    <lineage>
        <taxon>Eukaryota</taxon>
        <taxon>Viridiplantae</taxon>
        <taxon>Streptophyta</taxon>
        <taxon>Embryophyta</taxon>
        <taxon>Tracheophyta</taxon>
        <taxon>Spermatophyta</taxon>
        <taxon>Magnoliopsida</taxon>
        <taxon>eudicotyledons</taxon>
        <taxon>Gunneridae</taxon>
        <taxon>Pentapetalae</taxon>
        <taxon>asterids</taxon>
        <taxon>lamiids</taxon>
        <taxon>Lamiales</taxon>
        <taxon>Gesneriaceae</taxon>
        <taxon>Didymocarpoideae</taxon>
        <taxon>Trichosporeae</taxon>
        <taxon>Loxocarpinae</taxon>
        <taxon>Dorcoceras</taxon>
    </lineage>
</organism>
<evidence type="ECO:0000313" key="2">
    <source>
        <dbReference type="EMBL" id="KZT75217.1"/>
    </source>
</evidence>
<dbReference type="AlphaFoldDB" id="A0A2Z6ZQB3"/>
<dbReference type="Proteomes" id="UP000250235">
    <property type="component" value="Unassembled WGS sequence"/>
</dbReference>
<dbReference type="EMBL" id="KV343338">
    <property type="protein sequence ID" value="KZT75217.1"/>
    <property type="molecule type" value="Genomic_DNA"/>
</dbReference>
<feature type="compositionally biased region" description="Low complexity" evidence="1">
    <location>
        <begin position="33"/>
        <end position="44"/>
    </location>
</feature>
<feature type="compositionally biased region" description="Polar residues" evidence="1">
    <location>
        <begin position="1"/>
        <end position="16"/>
    </location>
</feature>
<evidence type="ECO:0000313" key="3">
    <source>
        <dbReference type="Proteomes" id="UP000250235"/>
    </source>
</evidence>
<accession>A0A2Z6ZQB3</accession>
<gene>
    <name evidence="2" type="ORF">F511_47758</name>
</gene>